<organism evidence="5 6">
    <name type="scientific">Rubellicoccus peritrichatus</name>
    <dbReference type="NCBI Taxonomy" id="3080537"/>
    <lineage>
        <taxon>Bacteria</taxon>
        <taxon>Pseudomonadati</taxon>
        <taxon>Verrucomicrobiota</taxon>
        <taxon>Opitutia</taxon>
        <taxon>Puniceicoccales</taxon>
        <taxon>Cerasicoccaceae</taxon>
        <taxon>Rubellicoccus</taxon>
    </lineage>
</organism>
<dbReference type="SMART" id="SM00448">
    <property type="entry name" value="REC"/>
    <property type="match status" value="1"/>
</dbReference>
<keyword evidence="6" id="KW-1185">Reference proteome</keyword>
<protein>
    <submittedName>
        <fullName evidence="5">Response regulator</fullName>
    </submittedName>
</protein>
<dbReference type="RefSeq" id="WP_317834493.1">
    <property type="nucleotide sequence ID" value="NZ_CP136920.1"/>
</dbReference>
<dbReference type="SUPFAM" id="SSF52172">
    <property type="entry name" value="CheY-like"/>
    <property type="match status" value="1"/>
</dbReference>
<dbReference type="AlphaFoldDB" id="A0AAQ3LCN6"/>
<feature type="modified residue" description="4-aspartylphosphate" evidence="3">
    <location>
        <position position="52"/>
    </location>
</feature>
<dbReference type="InterPro" id="IPR050595">
    <property type="entry name" value="Bact_response_regulator"/>
</dbReference>
<dbReference type="Gene3D" id="3.40.50.2300">
    <property type="match status" value="1"/>
</dbReference>
<evidence type="ECO:0000259" key="4">
    <source>
        <dbReference type="PROSITE" id="PS50110"/>
    </source>
</evidence>
<dbReference type="InterPro" id="IPR011006">
    <property type="entry name" value="CheY-like_superfamily"/>
</dbReference>
<dbReference type="PROSITE" id="PS50110">
    <property type="entry name" value="RESPONSE_REGULATORY"/>
    <property type="match status" value="1"/>
</dbReference>
<feature type="domain" description="Response regulatory" evidence="4">
    <location>
        <begin position="3"/>
        <end position="119"/>
    </location>
</feature>
<dbReference type="PANTHER" id="PTHR44591:SF14">
    <property type="entry name" value="PROTEIN PILG"/>
    <property type="match status" value="1"/>
</dbReference>
<dbReference type="InterPro" id="IPR001789">
    <property type="entry name" value="Sig_transdc_resp-reg_receiver"/>
</dbReference>
<dbReference type="GO" id="GO:0000160">
    <property type="term" value="P:phosphorelay signal transduction system"/>
    <property type="evidence" value="ECO:0007669"/>
    <property type="project" value="UniProtKB-KW"/>
</dbReference>
<reference evidence="5 6" key="1">
    <citation type="submission" date="2023-10" db="EMBL/GenBank/DDBJ databases">
        <title>Rubellicoccus peritrichatus gen. nov., sp. nov., isolated from an algae of coral reef tank.</title>
        <authorList>
            <person name="Luo J."/>
        </authorList>
    </citation>
    <scope>NUCLEOTIDE SEQUENCE [LARGE SCALE GENOMIC DNA]</scope>
    <source>
        <strain evidence="5 6">CR14</strain>
    </source>
</reference>
<dbReference type="Proteomes" id="UP001304300">
    <property type="component" value="Chromosome"/>
</dbReference>
<sequence>MSKVLVVEDEVAIIRLYQLHFRRNGIEGFFFDRVKPAIKELDSIVPDVAVLDVDLPDGVGLQVLEALKASSVCKEVPVIFVTSRFKPSVEMELKEAGAVEVIGKPFSPVKLVQHIKTLLNKDIEGK</sequence>
<evidence type="ECO:0000313" key="5">
    <source>
        <dbReference type="EMBL" id="WOO42009.1"/>
    </source>
</evidence>
<evidence type="ECO:0000256" key="3">
    <source>
        <dbReference type="PROSITE-ProRule" id="PRU00169"/>
    </source>
</evidence>
<dbReference type="KEGG" id="puo:RZN69_02835"/>
<dbReference type="PANTHER" id="PTHR44591">
    <property type="entry name" value="STRESS RESPONSE REGULATOR PROTEIN 1"/>
    <property type="match status" value="1"/>
</dbReference>
<accession>A0AAQ3LCN6</accession>
<keyword evidence="2" id="KW-0902">Two-component regulatory system</keyword>
<keyword evidence="1 3" id="KW-0597">Phosphoprotein</keyword>
<gene>
    <name evidence="5" type="ORF">RZN69_02835</name>
</gene>
<evidence type="ECO:0000256" key="2">
    <source>
        <dbReference type="ARBA" id="ARBA00023012"/>
    </source>
</evidence>
<name>A0AAQ3LCN6_9BACT</name>
<dbReference type="Pfam" id="PF00072">
    <property type="entry name" value="Response_reg"/>
    <property type="match status" value="1"/>
</dbReference>
<dbReference type="EMBL" id="CP136920">
    <property type="protein sequence ID" value="WOO42009.1"/>
    <property type="molecule type" value="Genomic_DNA"/>
</dbReference>
<evidence type="ECO:0000256" key="1">
    <source>
        <dbReference type="ARBA" id="ARBA00022553"/>
    </source>
</evidence>
<proteinExistence type="predicted"/>
<evidence type="ECO:0000313" key="6">
    <source>
        <dbReference type="Proteomes" id="UP001304300"/>
    </source>
</evidence>